<evidence type="ECO:0000313" key="16">
    <source>
        <dbReference type="Proteomes" id="UP001237156"/>
    </source>
</evidence>
<dbReference type="AlphaFoldDB" id="A0AAW6RL46"/>
<dbReference type="GO" id="GO:0015344">
    <property type="term" value="F:siderophore uptake transmembrane transporter activity"/>
    <property type="evidence" value="ECO:0007669"/>
    <property type="project" value="TreeGrafter"/>
</dbReference>
<keyword evidence="9 10" id="KW-0998">Cell outer membrane</keyword>
<comment type="caution">
    <text evidence="15">The sequence shown here is derived from an EMBL/GenBank/DDBJ whole genome shotgun (WGS) entry which is preliminary data.</text>
</comment>
<keyword evidence="6 11" id="KW-0798">TonB box</keyword>
<dbReference type="CDD" id="cd01347">
    <property type="entry name" value="ligand_gated_channel"/>
    <property type="match status" value="1"/>
</dbReference>
<gene>
    <name evidence="15" type="ORF">QB898_04680</name>
</gene>
<evidence type="ECO:0000256" key="6">
    <source>
        <dbReference type="ARBA" id="ARBA00023077"/>
    </source>
</evidence>
<organism evidence="15 16">
    <name type="scientific">Ottowia cancrivicina</name>
    <dbReference type="NCBI Taxonomy" id="3040346"/>
    <lineage>
        <taxon>Bacteria</taxon>
        <taxon>Pseudomonadati</taxon>
        <taxon>Pseudomonadota</taxon>
        <taxon>Betaproteobacteria</taxon>
        <taxon>Burkholderiales</taxon>
        <taxon>Comamonadaceae</taxon>
        <taxon>Ottowia</taxon>
    </lineage>
</organism>
<dbReference type="Gene3D" id="2.40.170.20">
    <property type="entry name" value="TonB-dependent receptor, beta-barrel domain"/>
    <property type="match status" value="1"/>
</dbReference>
<dbReference type="PANTHER" id="PTHR32552">
    <property type="entry name" value="FERRICHROME IRON RECEPTOR-RELATED"/>
    <property type="match status" value="1"/>
</dbReference>
<dbReference type="Gene3D" id="2.170.130.10">
    <property type="entry name" value="TonB-dependent receptor, plug domain"/>
    <property type="match status" value="1"/>
</dbReference>
<feature type="domain" description="TonB-dependent receptor plug" evidence="14">
    <location>
        <begin position="80"/>
        <end position="179"/>
    </location>
</feature>
<keyword evidence="7 10" id="KW-0472">Membrane</keyword>
<evidence type="ECO:0000259" key="13">
    <source>
        <dbReference type="Pfam" id="PF00593"/>
    </source>
</evidence>
<name>A0AAW6RL46_9BURK</name>
<keyword evidence="12" id="KW-0732">Signal</keyword>
<evidence type="ECO:0000256" key="8">
    <source>
        <dbReference type="ARBA" id="ARBA00023170"/>
    </source>
</evidence>
<keyword evidence="5 10" id="KW-0812">Transmembrane</keyword>
<evidence type="ECO:0000256" key="11">
    <source>
        <dbReference type="RuleBase" id="RU003357"/>
    </source>
</evidence>
<evidence type="ECO:0000313" key="15">
    <source>
        <dbReference type="EMBL" id="MDG9699021.1"/>
    </source>
</evidence>
<feature type="chain" id="PRO_5043846242" evidence="12">
    <location>
        <begin position="28"/>
        <end position="740"/>
    </location>
</feature>
<dbReference type="Proteomes" id="UP001237156">
    <property type="component" value="Unassembled WGS sequence"/>
</dbReference>
<accession>A0AAW6RL46</accession>
<dbReference type="Pfam" id="PF07715">
    <property type="entry name" value="Plug"/>
    <property type="match status" value="1"/>
</dbReference>
<evidence type="ECO:0000256" key="2">
    <source>
        <dbReference type="ARBA" id="ARBA00009810"/>
    </source>
</evidence>
<comment type="subcellular location">
    <subcellularLocation>
        <location evidence="1 10">Cell outer membrane</location>
        <topology evidence="1 10">Multi-pass membrane protein</topology>
    </subcellularLocation>
</comment>
<dbReference type="InterPro" id="IPR012910">
    <property type="entry name" value="Plug_dom"/>
</dbReference>
<evidence type="ECO:0000256" key="10">
    <source>
        <dbReference type="PROSITE-ProRule" id="PRU01360"/>
    </source>
</evidence>
<dbReference type="Pfam" id="PF00593">
    <property type="entry name" value="TonB_dep_Rec_b-barrel"/>
    <property type="match status" value="1"/>
</dbReference>
<evidence type="ECO:0000256" key="3">
    <source>
        <dbReference type="ARBA" id="ARBA00022448"/>
    </source>
</evidence>
<keyword evidence="8 15" id="KW-0675">Receptor</keyword>
<dbReference type="InterPro" id="IPR036942">
    <property type="entry name" value="Beta-barrel_TonB_sf"/>
</dbReference>
<reference evidence="15 16" key="1">
    <citation type="submission" date="2023-04" db="EMBL/GenBank/DDBJ databases">
        <title>Ottowia paracancer sp. nov., isolated from human stomach.</title>
        <authorList>
            <person name="Song Y."/>
        </authorList>
    </citation>
    <scope>NUCLEOTIDE SEQUENCE [LARGE SCALE GENOMIC DNA]</scope>
    <source>
        <strain evidence="15 16">10c7w1</strain>
    </source>
</reference>
<sequence length="740" mass="81303">MFNLSVFRLHPVAMGAALALLCAPALAQSSEDARAPRDGKKSEAQAALPEVVVDDSTQEQPAKVLLDTPSYTGSRLGLTARQTPAVVTVVNRASIEARGARTTQEMLQGVPGATASDSPGAIRSSYRGFTGASVNHLFNGINVQYSIAARPVDSWIYDRAEAIGGASSFLYGAGGVGGTVNYVTKTAERTPITEGRLRLGSHRLGEASVGLNRRIAGEGARHGDHHLRLDVNHRRAHSHVEGMQSRATQIATSLLSDLTPALSHLLAYEYQTEHVDRPYWGTPLLQPVGAVGRIDRSTRFKNYNSIDGVYAQRVQWLRSVTEWQASSAFSLKNTFYAYDARRDYRNVEVYSFNSTNTAVRRVDALLQRHEQRLVGNRIDGVWKSAIAGRASDWAFGLDISHNRQTRYPKYDDDYVSIVDPWNFQTERFFTIPGLSPMLVPLRTNRVKTLALYAENRTALVHGLHLVTALRHERLRLHLTNHGRVTASNPATLSRNYHPTTGRLGLVWDASPGMTFYAQYATAADPPAGILTTASADALLNYTDLTKGRQFEAGAKFSFWNGQGAATLAAYHITRKNLATQDPNNRRLTLLVGQQSSRGVEAAISLRPTPRWLLEGNIGHSRAKYDSFYINGVSMAGKRPTNSPDTIANLWVTYGITPALKASAGLRHVSKIYADAANTLHWPAYTLLDLGLSWQMRPGATLDFRVRNATDKVYATEMGSGKNMAYLGAPRAFDLTLHLSF</sequence>
<feature type="signal peptide" evidence="12">
    <location>
        <begin position="1"/>
        <end position="27"/>
    </location>
</feature>
<evidence type="ECO:0000256" key="9">
    <source>
        <dbReference type="ARBA" id="ARBA00023237"/>
    </source>
</evidence>
<dbReference type="InterPro" id="IPR000531">
    <property type="entry name" value="Beta-barrel_TonB"/>
</dbReference>
<keyword evidence="3 10" id="KW-0813">Transport</keyword>
<evidence type="ECO:0000256" key="12">
    <source>
        <dbReference type="SAM" id="SignalP"/>
    </source>
</evidence>
<dbReference type="InterPro" id="IPR037066">
    <property type="entry name" value="Plug_dom_sf"/>
</dbReference>
<dbReference type="NCBIfam" id="TIGR01783">
    <property type="entry name" value="TonB-siderophor"/>
    <property type="match status" value="1"/>
</dbReference>
<dbReference type="InterPro" id="IPR010105">
    <property type="entry name" value="TonB_sidphr_rcpt"/>
</dbReference>
<dbReference type="RefSeq" id="WP_279523997.1">
    <property type="nucleotide sequence ID" value="NZ_JARVII010000006.1"/>
</dbReference>
<dbReference type="EMBL" id="JARVII010000006">
    <property type="protein sequence ID" value="MDG9699021.1"/>
    <property type="molecule type" value="Genomic_DNA"/>
</dbReference>
<proteinExistence type="inferred from homology"/>
<comment type="similarity">
    <text evidence="2 10 11">Belongs to the TonB-dependent receptor family.</text>
</comment>
<evidence type="ECO:0000256" key="5">
    <source>
        <dbReference type="ARBA" id="ARBA00022692"/>
    </source>
</evidence>
<evidence type="ECO:0000256" key="1">
    <source>
        <dbReference type="ARBA" id="ARBA00004571"/>
    </source>
</evidence>
<dbReference type="PANTHER" id="PTHR32552:SF84">
    <property type="entry name" value="TONB-DEPENDENT RECEPTOR-RELATED"/>
    <property type="match status" value="1"/>
</dbReference>
<evidence type="ECO:0000259" key="14">
    <source>
        <dbReference type="Pfam" id="PF07715"/>
    </source>
</evidence>
<dbReference type="InterPro" id="IPR039426">
    <property type="entry name" value="TonB-dep_rcpt-like"/>
</dbReference>
<keyword evidence="16" id="KW-1185">Reference proteome</keyword>
<protein>
    <submittedName>
        <fullName evidence="15">TonB-dependent siderophore receptor</fullName>
    </submittedName>
</protein>
<dbReference type="GO" id="GO:0015891">
    <property type="term" value="P:siderophore transport"/>
    <property type="evidence" value="ECO:0007669"/>
    <property type="project" value="InterPro"/>
</dbReference>
<evidence type="ECO:0000256" key="4">
    <source>
        <dbReference type="ARBA" id="ARBA00022452"/>
    </source>
</evidence>
<dbReference type="SUPFAM" id="SSF56935">
    <property type="entry name" value="Porins"/>
    <property type="match status" value="1"/>
</dbReference>
<dbReference type="PROSITE" id="PS52016">
    <property type="entry name" value="TONB_DEPENDENT_REC_3"/>
    <property type="match status" value="1"/>
</dbReference>
<keyword evidence="4 10" id="KW-1134">Transmembrane beta strand</keyword>
<dbReference type="GO" id="GO:0038023">
    <property type="term" value="F:signaling receptor activity"/>
    <property type="evidence" value="ECO:0007669"/>
    <property type="project" value="InterPro"/>
</dbReference>
<dbReference type="GO" id="GO:0009279">
    <property type="term" value="C:cell outer membrane"/>
    <property type="evidence" value="ECO:0007669"/>
    <property type="project" value="UniProtKB-SubCell"/>
</dbReference>
<feature type="domain" description="TonB-dependent receptor-like beta-barrel" evidence="13">
    <location>
        <begin position="270"/>
        <end position="707"/>
    </location>
</feature>
<evidence type="ECO:0000256" key="7">
    <source>
        <dbReference type="ARBA" id="ARBA00023136"/>
    </source>
</evidence>